<feature type="transmembrane region" description="Helical" evidence="9">
    <location>
        <begin position="145"/>
        <end position="163"/>
    </location>
</feature>
<feature type="transmembrane region" description="Helical" evidence="9">
    <location>
        <begin position="264"/>
        <end position="282"/>
    </location>
</feature>
<feature type="transmembrane region" description="Helical" evidence="9">
    <location>
        <begin position="390"/>
        <end position="412"/>
    </location>
</feature>
<keyword evidence="2 9" id="KW-1003">Cell membrane</keyword>
<evidence type="ECO:0000256" key="1">
    <source>
        <dbReference type="ARBA" id="ARBA00022448"/>
    </source>
</evidence>
<evidence type="ECO:0000256" key="2">
    <source>
        <dbReference type="ARBA" id="ARBA00022475"/>
    </source>
</evidence>
<evidence type="ECO:0000256" key="9">
    <source>
        <dbReference type="HAMAP-Rule" id="MF_00275"/>
    </source>
</evidence>
<keyword evidence="11" id="KW-1185">Reference proteome</keyword>
<protein>
    <recommendedName>
        <fullName evidence="9">Potassium-transporting ATPase potassium-binding subunit</fullName>
    </recommendedName>
    <alternativeName>
        <fullName evidence="9">ATP phosphohydrolase [potassium-transporting] A chain</fullName>
    </alternativeName>
    <alternativeName>
        <fullName evidence="9">Potassium-binding and translocating subunit A</fullName>
    </alternativeName>
    <alternativeName>
        <fullName evidence="9">Potassium-translocating ATPase A chain</fullName>
    </alternativeName>
</protein>
<proteinExistence type="inferred from homology"/>
<dbReference type="RefSeq" id="WP_272736680.1">
    <property type="nucleotide sequence ID" value="NZ_CP116942.1"/>
</dbReference>
<dbReference type="HAMAP" id="MF_00275">
    <property type="entry name" value="KdpA"/>
    <property type="match status" value="1"/>
</dbReference>
<dbReference type="PIRSF" id="PIRSF001294">
    <property type="entry name" value="K_ATPaseA"/>
    <property type="match status" value="1"/>
</dbReference>
<keyword evidence="5 9" id="KW-0630">Potassium</keyword>
<accession>A0AAE9Y9R1</accession>
<evidence type="ECO:0000313" key="11">
    <source>
        <dbReference type="Proteomes" id="UP001216390"/>
    </source>
</evidence>
<dbReference type="GO" id="GO:0005886">
    <property type="term" value="C:plasma membrane"/>
    <property type="evidence" value="ECO:0007669"/>
    <property type="project" value="UniProtKB-SubCell"/>
</dbReference>
<keyword evidence="6 9" id="KW-1133">Transmembrane helix</keyword>
<feature type="transmembrane region" description="Helical" evidence="9">
    <location>
        <begin position="494"/>
        <end position="519"/>
    </location>
</feature>
<comment type="similarity">
    <text evidence="9">Belongs to the KdpA family.</text>
</comment>
<dbReference type="PANTHER" id="PTHR30607">
    <property type="entry name" value="POTASSIUM-TRANSPORTING ATPASE A CHAIN"/>
    <property type="match status" value="1"/>
</dbReference>
<keyword evidence="4 9" id="KW-0812">Transmembrane</keyword>
<feature type="transmembrane region" description="Helical" evidence="9">
    <location>
        <begin position="184"/>
        <end position="202"/>
    </location>
</feature>
<evidence type="ECO:0000256" key="5">
    <source>
        <dbReference type="ARBA" id="ARBA00022958"/>
    </source>
</evidence>
<keyword evidence="3 9" id="KW-0633">Potassium transport</keyword>
<feature type="transmembrane region" description="Helical" evidence="9">
    <location>
        <begin position="433"/>
        <end position="452"/>
    </location>
</feature>
<keyword evidence="7 9" id="KW-0406">Ion transport</keyword>
<dbReference type="Pfam" id="PF03814">
    <property type="entry name" value="KdpA"/>
    <property type="match status" value="1"/>
</dbReference>
<organism evidence="10 11">
    <name type="scientific">Iamia majanohamensis</name>
    <dbReference type="NCBI Taxonomy" id="467976"/>
    <lineage>
        <taxon>Bacteria</taxon>
        <taxon>Bacillati</taxon>
        <taxon>Actinomycetota</taxon>
        <taxon>Acidimicrobiia</taxon>
        <taxon>Acidimicrobiales</taxon>
        <taxon>Iamiaceae</taxon>
        <taxon>Iamia</taxon>
    </lineage>
</organism>
<reference evidence="10" key="1">
    <citation type="submission" date="2023-01" db="EMBL/GenBank/DDBJ databases">
        <title>The diversity of Class Acidimicrobiia in South China Sea sediment environments and the proposal of Iamia marina sp. nov., a novel species of the genus Iamia.</title>
        <authorList>
            <person name="He Y."/>
            <person name="Tian X."/>
        </authorList>
    </citation>
    <scope>NUCLEOTIDE SEQUENCE</scope>
    <source>
        <strain evidence="10">DSM 19957</strain>
    </source>
</reference>
<dbReference type="PANTHER" id="PTHR30607:SF2">
    <property type="entry name" value="POTASSIUM-TRANSPORTING ATPASE POTASSIUM-BINDING SUBUNIT"/>
    <property type="match status" value="1"/>
</dbReference>
<name>A0AAE9Y9R1_9ACTN</name>
<feature type="transmembrane region" description="Helical" evidence="9">
    <location>
        <begin position="289"/>
        <end position="308"/>
    </location>
</feature>
<evidence type="ECO:0000256" key="6">
    <source>
        <dbReference type="ARBA" id="ARBA00022989"/>
    </source>
</evidence>
<feature type="transmembrane region" description="Helical" evidence="9">
    <location>
        <begin position="6"/>
        <end position="24"/>
    </location>
</feature>
<feature type="transmembrane region" description="Helical" evidence="9">
    <location>
        <begin position="540"/>
        <end position="562"/>
    </location>
</feature>
<evidence type="ECO:0000256" key="3">
    <source>
        <dbReference type="ARBA" id="ARBA00022538"/>
    </source>
</evidence>
<feature type="transmembrane region" description="Helical" evidence="9">
    <location>
        <begin position="68"/>
        <end position="88"/>
    </location>
</feature>
<dbReference type="KEGG" id="ima:PO878_00280"/>
<sequence>MSGGAFLQLVAMLVALAVTVPLLGRYMAAVYGARDDGSAPGDRVFLPVERSLYRLFGVDPEREQRWNVYALSLLAFSVASVALLYALLRLQPVLPFNPTDMPAVEPGVAFNTAVSFMTNTNWQAYGGEATLSHLSQMVGLTVQNFVSAAAGMAVLVAIVRGITRQGQDTLGNFWVDLTRTVLRILLPLSFVVALALVSQGVIQDLSGFEEYTAVDGTEQVVPGGPVASQVAIKQLGTNGGGFFSSNSAVPFENPNPISGFVENWAILAIPLAFPITYGLLVRDRRQGQVLLGVMLALWLAAVLATTFAQTGGNAALPAGVDQSISAELAGGGSLEGAETRFGSAGCGLWAASTTGTSNGSVNCLVDSSTPVGGMVPMVNMMLGEVSPGGVGVGLMGLLVFALLAVFIAGLMVGRTPELLGKKIQAQEVKLAMLFLLAAPLMILGFSAASVVTDAGLDGIQDPGAHGLSEVLYGFSSGAGNNGSAFAGLAAADTWYATTIGISMLVGRFFLIIPALAIAGSLGRKRRVPVTDGTFPTHTPLFGGLVTGVVLIVGGLTFFPALALGPIAEALAL</sequence>
<evidence type="ECO:0000256" key="4">
    <source>
        <dbReference type="ARBA" id="ARBA00022692"/>
    </source>
</evidence>
<comment type="subunit">
    <text evidence="9">The system is composed of three essential subunits: KdpA, KdpB and KdpC.</text>
</comment>
<comment type="function">
    <text evidence="9">Part of the high-affinity ATP-driven potassium transport (or Kdp) system, which catalyzes the hydrolysis of ATP coupled with the electrogenic transport of potassium into the cytoplasm. This subunit binds the extracellular potassium ions and delivers the ions to the membrane domain of KdpB through an intramembrane tunnel.</text>
</comment>
<dbReference type="GO" id="GO:0030955">
    <property type="term" value="F:potassium ion binding"/>
    <property type="evidence" value="ECO:0007669"/>
    <property type="project" value="UniProtKB-UniRule"/>
</dbReference>
<dbReference type="InterPro" id="IPR004623">
    <property type="entry name" value="KdpA"/>
</dbReference>
<dbReference type="NCBIfam" id="TIGR00680">
    <property type="entry name" value="kdpA"/>
    <property type="match status" value="1"/>
</dbReference>
<comment type="subcellular location">
    <subcellularLocation>
        <location evidence="9">Cell membrane</location>
        <topology evidence="9">Multi-pass membrane protein</topology>
    </subcellularLocation>
</comment>
<dbReference type="EMBL" id="CP116942">
    <property type="protein sequence ID" value="WCO67158.1"/>
    <property type="molecule type" value="Genomic_DNA"/>
</dbReference>
<evidence type="ECO:0000256" key="7">
    <source>
        <dbReference type="ARBA" id="ARBA00023065"/>
    </source>
</evidence>
<gene>
    <name evidence="9 10" type="primary">kdpA</name>
    <name evidence="10" type="ORF">PO878_00280</name>
</gene>
<keyword evidence="8 9" id="KW-0472">Membrane</keyword>
<dbReference type="AlphaFoldDB" id="A0AAE9Y9R1"/>
<dbReference type="Proteomes" id="UP001216390">
    <property type="component" value="Chromosome"/>
</dbReference>
<evidence type="ECO:0000313" key="10">
    <source>
        <dbReference type="EMBL" id="WCO67158.1"/>
    </source>
</evidence>
<dbReference type="GO" id="GO:0008556">
    <property type="term" value="F:P-type potassium transmembrane transporter activity"/>
    <property type="evidence" value="ECO:0007669"/>
    <property type="project" value="InterPro"/>
</dbReference>
<evidence type="ECO:0000256" key="8">
    <source>
        <dbReference type="ARBA" id="ARBA00023136"/>
    </source>
</evidence>
<keyword evidence="1 9" id="KW-0813">Transport</keyword>